<dbReference type="Gramene" id="KQL13255">
    <property type="protein sequence ID" value="KQL13255"/>
    <property type="gene ID" value="SETIT_025425mg"/>
</dbReference>
<keyword evidence="3" id="KW-1185">Reference proteome</keyword>
<dbReference type="EMBL" id="AGNK02001441">
    <property type="status" value="NOT_ANNOTATED_CDS"/>
    <property type="molecule type" value="Genomic_DNA"/>
</dbReference>
<evidence type="ECO:0000256" key="1">
    <source>
        <dbReference type="SAM" id="MobiDB-lite"/>
    </source>
</evidence>
<reference evidence="3" key="1">
    <citation type="journal article" date="2012" name="Nat. Biotechnol.">
        <title>Reference genome sequence of the model plant Setaria.</title>
        <authorList>
            <person name="Bennetzen J.L."/>
            <person name="Schmutz J."/>
            <person name="Wang H."/>
            <person name="Percifield R."/>
            <person name="Hawkins J."/>
            <person name="Pontaroli A.C."/>
            <person name="Estep M."/>
            <person name="Feng L."/>
            <person name="Vaughn J.N."/>
            <person name="Grimwood J."/>
            <person name="Jenkins J."/>
            <person name="Barry K."/>
            <person name="Lindquist E."/>
            <person name="Hellsten U."/>
            <person name="Deshpande S."/>
            <person name="Wang X."/>
            <person name="Wu X."/>
            <person name="Mitros T."/>
            <person name="Triplett J."/>
            <person name="Yang X."/>
            <person name="Ye C.Y."/>
            <person name="Mauro-Herrera M."/>
            <person name="Wang L."/>
            <person name="Li P."/>
            <person name="Sharma M."/>
            <person name="Sharma R."/>
            <person name="Ronald P.C."/>
            <person name="Panaud O."/>
            <person name="Kellogg E.A."/>
            <person name="Brutnell T.P."/>
            <person name="Doust A.N."/>
            <person name="Tuskan G.A."/>
            <person name="Rokhsar D."/>
            <person name="Devos K.M."/>
        </authorList>
    </citation>
    <scope>NUCLEOTIDE SEQUENCE [LARGE SCALE GENOMIC DNA]</scope>
    <source>
        <strain evidence="3">cv. Yugu1</strain>
    </source>
</reference>
<dbReference type="InParanoid" id="K3ZFS3"/>
<protein>
    <submittedName>
        <fullName evidence="2">Uncharacterized protein</fullName>
    </submittedName>
</protein>
<accession>K3ZFS3</accession>
<organism evidence="2 3">
    <name type="scientific">Setaria italica</name>
    <name type="common">Foxtail millet</name>
    <name type="synonym">Panicum italicum</name>
    <dbReference type="NCBI Taxonomy" id="4555"/>
    <lineage>
        <taxon>Eukaryota</taxon>
        <taxon>Viridiplantae</taxon>
        <taxon>Streptophyta</taxon>
        <taxon>Embryophyta</taxon>
        <taxon>Tracheophyta</taxon>
        <taxon>Spermatophyta</taxon>
        <taxon>Magnoliopsida</taxon>
        <taxon>Liliopsida</taxon>
        <taxon>Poales</taxon>
        <taxon>Poaceae</taxon>
        <taxon>PACMAD clade</taxon>
        <taxon>Panicoideae</taxon>
        <taxon>Panicodae</taxon>
        <taxon>Paniceae</taxon>
        <taxon>Cenchrinae</taxon>
        <taxon>Setaria</taxon>
    </lineage>
</organism>
<dbReference type="AlphaFoldDB" id="K3ZFS3"/>
<reference evidence="2" key="2">
    <citation type="submission" date="2018-08" db="UniProtKB">
        <authorList>
            <consortium name="EnsemblPlants"/>
        </authorList>
    </citation>
    <scope>IDENTIFICATION</scope>
    <source>
        <strain evidence="2">Yugu1</strain>
    </source>
</reference>
<dbReference type="HOGENOM" id="CLU_2417402_0_0_1"/>
<sequence length="92" mass="10705">MHSRYKYCCTGRRERTLSMTREGMRMSQLAPARTCILFLLIISFRLGRVLRRCNHNFSEVGHHLTYLPTCLPLQDTGQDRTTKLHASPRPSL</sequence>
<evidence type="ECO:0000313" key="2">
    <source>
        <dbReference type="EnsemblPlants" id="KQL13255"/>
    </source>
</evidence>
<proteinExistence type="predicted"/>
<name>K3ZFS3_SETIT</name>
<dbReference type="Proteomes" id="UP000004995">
    <property type="component" value="Unassembled WGS sequence"/>
</dbReference>
<evidence type="ECO:0000313" key="3">
    <source>
        <dbReference type="Proteomes" id="UP000004995"/>
    </source>
</evidence>
<dbReference type="EnsemblPlants" id="KQL13255">
    <property type="protein sequence ID" value="KQL13255"/>
    <property type="gene ID" value="SETIT_025425mg"/>
</dbReference>
<feature type="region of interest" description="Disordered" evidence="1">
    <location>
        <begin position="73"/>
        <end position="92"/>
    </location>
</feature>